<evidence type="ECO:0000256" key="4">
    <source>
        <dbReference type="ARBA" id="ARBA00022989"/>
    </source>
</evidence>
<keyword evidence="3 6" id="KW-0812">Transmembrane</keyword>
<evidence type="ECO:0000256" key="2">
    <source>
        <dbReference type="ARBA" id="ARBA00022475"/>
    </source>
</evidence>
<organism evidence="8">
    <name type="scientific">marine metagenome</name>
    <dbReference type="NCBI Taxonomy" id="408172"/>
    <lineage>
        <taxon>unclassified sequences</taxon>
        <taxon>metagenomes</taxon>
        <taxon>ecological metagenomes</taxon>
    </lineage>
</organism>
<sequence length="187" mass="19505">MDESENAALVAATWWTRGKAAIIDLLIFFGAAVVPGAIFIAGFVVAWDEGRPGVPEGFSFDSSAVLLIVIGGILGLGCLIWGGWLFGYRQGVTGLTPGKRRLGIHLVDGDSGLVPGGAKGVGRWLVPGIVGGIQGIGNALQLIDILWPLWDSKNQRLIDKVFKTRVLVGSPAGVDAGPPLPESPIIS</sequence>
<dbReference type="InterPro" id="IPR051791">
    <property type="entry name" value="Pra-immunoreactive"/>
</dbReference>
<evidence type="ECO:0000259" key="7">
    <source>
        <dbReference type="Pfam" id="PF06271"/>
    </source>
</evidence>
<accession>A0A381QPD2</accession>
<evidence type="ECO:0000256" key="6">
    <source>
        <dbReference type="SAM" id="Phobius"/>
    </source>
</evidence>
<keyword evidence="5 6" id="KW-0472">Membrane</keyword>
<dbReference type="Pfam" id="PF06271">
    <property type="entry name" value="RDD"/>
    <property type="match status" value="1"/>
</dbReference>
<proteinExistence type="predicted"/>
<keyword evidence="4 6" id="KW-1133">Transmembrane helix</keyword>
<dbReference type="AlphaFoldDB" id="A0A381QPD2"/>
<gene>
    <name evidence="8" type="ORF">METZ01_LOCUS33532</name>
</gene>
<feature type="transmembrane region" description="Helical" evidence="6">
    <location>
        <begin position="64"/>
        <end position="86"/>
    </location>
</feature>
<evidence type="ECO:0000313" key="8">
    <source>
        <dbReference type="EMBL" id="SUZ80678.1"/>
    </source>
</evidence>
<feature type="domain" description="RDD" evidence="7">
    <location>
        <begin position="12"/>
        <end position="161"/>
    </location>
</feature>
<evidence type="ECO:0000256" key="5">
    <source>
        <dbReference type="ARBA" id="ARBA00023136"/>
    </source>
</evidence>
<dbReference type="EMBL" id="UINC01001438">
    <property type="protein sequence ID" value="SUZ80678.1"/>
    <property type="molecule type" value="Genomic_DNA"/>
</dbReference>
<dbReference type="GO" id="GO:0005886">
    <property type="term" value="C:plasma membrane"/>
    <property type="evidence" value="ECO:0007669"/>
    <property type="project" value="UniProtKB-SubCell"/>
</dbReference>
<comment type="subcellular location">
    <subcellularLocation>
        <location evidence="1">Cell membrane</location>
        <topology evidence="1">Multi-pass membrane protein</topology>
    </subcellularLocation>
</comment>
<dbReference type="PANTHER" id="PTHR36115">
    <property type="entry name" value="PROLINE-RICH ANTIGEN HOMOLOG-RELATED"/>
    <property type="match status" value="1"/>
</dbReference>
<keyword evidence="2" id="KW-1003">Cell membrane</keyword>
<dbReference type="InterPro" id="IPR010432">
    <property type="entry name" value="RDD"/>
</dbReference>
<protein>
    <recommendedName>
        <fullName evidence="7">RDD domain-containing protein</fullName>
    </recommendedName>
</protein>
<evidence type="ECO:0000256" key="1">
    <source>
        <dbReference type="ARBA" id="ARBA00004651"/>
    </source>
</evidence>
<evidence type="ECO:0000256" key="3">
    <source>
        <dbReference type="ARBA" id="ARBA00022692"/>
    </source>
</evidence>
<name>A0A381QPD2_9ZZZZ</name>
<feature type="transmembrane region" description="Helical" evidence="6">
    <location>
        <begin position="21"/>
        <end position="44"/>
    </location>
</feature>
<reference evidence="8" key="1">
    <citation type="submission" date="2018-05" db="EMBL/GenBank/DDBJ databases">
        <authorList>
            <person name="Lanie J.A."/>
            <person name="Ng W.-L."/>
            <person name="Kazmierczak K.M."/>
            <person name="Andrzejewski T.M."/>
            <person name="Davidsen T.M."/>
            <person name="Wayne K.J."/>
            <person name="Tettelin H."/>
            <person name="Glass J.I."/>
            <person name="Rusch D."/>
            <person name="Podicherti R."/>
            <person name="Tsui H.-C.T."/>
            <person name="Winkler M.E."/>
        </authorList>
    </citation>
    <scope>NUCLEOTIDE SEQUENCE</scope>
</reference>
<dbReference type="PANTHER" id="PTHR36115:SF6">
    <property type="entry name" value="PROLINE-RICH ANTIGEN HOMOLOG"/>
    <property type="match status" value="1"/>
</dbReference>